<dbReference type="EMBL" id="CACRSP010000004">
    <property type="protein sequence ID" value="VYT04674.1"/>
    <property type="molecule type" value="Genomic_DNA"/>
</dbReference>
<proteinExistence type="predicted"/>
<evidence type="ECO:0000256" key="1">
    <source>
        <dbReference type="SAM" id="MobiDB-lite"/>
    </source>
</evidence>
<accession>A0A6N2TFW1</accession>
<dbReference type="AlphaFoldDB" id="A0A6N2TFW1"/>
<organism evidence="2">
    <name type="scientific">Bifidobacterium dentium</name>
    <dbReference type="NCBI Taxonomy" id="1689"/>
    <lineage>
        <taxon>Bacteria</taxon>
        <taxon>Bacillati</taxon>
        <taxon>Actinomycetota</taxon>
        <taxon>Actinomycetes</taxon>
        <taxon>Bifidobacteriales</taxon>
        <taxon>Bifidobacteriaceae</taxon>
        <taxon>Bifidobacterium</taxon>
    </lineage>
</organism>
<evidence type="ECO:0000313" key="2">
    <source>
        <dbReference type="EMBL" id="VYT04674.1"/>
    </source>
</evidence>
<reference evidence="2" key="1">
    <citation type="submission" date="2019-11" db="EMBL/GenBank/DDBJ databases">
        <authorList>
            <person name="Feng L."/>
        </authorList>
    </citation>
    <scope>NUCLEOTIDE SEQUENCE</scope>
    <source>
        <strain evidence="2">BdentiumLFYP24</strain>
    </source>
</reference>
<feature type="region of interest" description="Disordered" evidence="1">
    <location>
        <begin position="1"/>
        <end position="21"/>
    </location>
</feature>
<gene>
    <name evidence="2" type="ORF">BDLFYP24_01987</name>
</gene>
<name>A0A6N2TFW1_9BIFI</name>
<sequence>MAINATAPTVTTPSSAYTPQRHSELVKEMRESLTVYDATANTGNDALDALITERNFSCARNDIRMTCSLMMGLFMAAPCRLRNVGSL</sequence>
<protein>
    <submittedName>
        <fullName evidence="2">Uncharacterized protein</fullName>
    </submittedName>
</protein>
<feature type="compositionally biased region" description="Low complexity" evidence="1">
    <location>
        <begin position="1"/>
        <end position="19"/>
    </location>
</feature>